<feature type="transmembrane region" description="Helical" evidence="6">
    <location>
        <begin position="102"/>
        <end position="123"/>
    </location>
</feature>
<evidence type="ECO:0000313" key="9">
    <source>
        <dbReference type="Proteomes" id="UP000014070"/>
    </source>
</evidence>
<dbReference type="InterPro" id="IPR011701">
    <property type="entry name" value="MFS"/>
</dbReference>
<dbReference type="RefSeq" id="WP_020448116.1">
    <property type="nucleotide sequence ID" value="NC_021353.1"/>
</dbReference>
<dbReference type="PANTHER" id="PTHR43124:SF3">
    <property type="entry name" value="CHLORAMPHENICOL EFFLUX PUMP RV0191"/>
    <property type="match status" value="1"/>
</dbReference>
<dbReference type="OrthoDB" id="117970at2157"/>
<evidence type="ECO:0000313" key="8">
    <source>
        <dbReference type="EMBL" id="AGN25591.1"/>
    </source>
</evidence>
<feature type="transmembrane region" description="Helical" evidence="6">
    <location>
        <begin position="279"/>
        <end position="297"/>
    </location>
</feature>
<evidence type="ECO:0000256" key="3">
    <source>
        <dbReference type="ARBA" id="ARBA00022692"/>
    </source>
</evidence>
<feature type="transmembrane region" description="Helical" evidence="6">
    <location>
        <begin position="366"/>
        <end position="387"/>
    </location>
</feature>
<dbReference type="KEGG" id="mer:MMINT_01890"/>
<dbReference type="HOGENOM" id="CLU_001265_61_5_2"/>
<organism evidence="8 9">
    <name type="scientific">Methanomassiliicoccus intestinalis (strain Issoire-Mx1)</name>
    <dbReference type="NCBI Taxonomy" id="1295009"/>
    <lineage>
        <taxon>Archaea</taxon>
        <taxon>Methanobacteriati</taxon>
        <taxon>Thermoplasmatota</taxon>
        <taxon>Thermoplasmata</taxon>
        <taxon>Methanomassiliicoccales</taxon>
        <taxon>Methanomassiliicoccaceae</taxon>
        <taxon>Methanomassiliicoccus</taxon>
    </lineage>
</organism>
<comment type="subcellular location">
    <subcellularLocation>
        <location evidence="1">Cell membrane</location>
        <topology evidence="1">Multi-pass membrane protein</topology>
    </subcellularLocation>
</comment>
<dbReference type="Gene3D" id="1.20.1250.20">
    <property type="entry name" value="MFS general substrate transporter like domains"/>
    <property type="match status" value="1"/>
</dbReference>
<dbReference type="GeneID" id="41322627"/>
<keyword evidence="2" id="KW-1003">Cell membrane</keyword>
<dbReference type="EMBL" id="CP005934">
    <property type="protein sequence ID" value="AGN25591.1"/>
    <property type="molecule type" value="Genomic_DNA"/>
</dbReference>
<dbReference type="SUPFAM" id="SSF103473">
    <property type="entry name" value="MFS general substrate transporter"/>
    <property type="match status" value="1"/>
</dbReference>
<keyword evidence="9" id="KW-1185">Reference proteome</keyword>
<dbReference type="InterPro" id="IPR020846">
    <property type="entry name" value="MFS_dom"/>
</dbReference>
<dbReference type="Pfam" id="PF07690">
    <property type="entry name" value="MFS_1"/>
    <property type="match status" value="1"/>
</dbReference>
<feature type="transmembrane region" description="Helical" evidence="6">
    <location>
        <begin position="12"/>
        <end position="33"/>
    </location>
</feature>
<feature type="transmembrane region" description="Helical" evidence="6">
    <location>
        <begin position="247"/>
        <end position="267"/>
    </location>
</feature>
<feature type="domain" description="Major facilitator superfamily (MFS) profile" evidence="7">
    <location>
        <begin position="11"/>
        <end position="390"/>
    </location>
</feature>
<evidence type="ECO:0000256" key="6">
    <source>
        <dbReference type="SAM" id="Phobius"/>
    </source>
</evidence>
<dbReference type="InterPro" id="IPR036259">
    <property type="entry name" value="MFS_trans_sf"/>
</dbReference>
<dbReference type="AlphaFoldDB" id="R9T7H1"/>
<gene>
    <name evidence="8" type="ORF">MMINT_01890</name>
</gene>
<dbReference type="GO" id="GO:0022857">
    <property type="term" value="F:transmembrane transporter activity"/>
    <property type="evidence" value="ECO:0007669"/>
    <property type="project" value="InterPro"/>
</dbReference>
<evidence type="ECO:0000256" key="4">
    <source>
        <dbReference type="ARBA" id="ARBA00022989"/>
    </source>
</evidence>
<dbReference type="CDD" id="cd17324">
    <property type="entry name" value="MFS_NepI_like"/>
    <property type="match status" value="1"/>
</dbReference>
<dbReference type="PROSITE" id="PS50850">
    <property type="entry name" value="MFS"/>
    <property type="match status" value="1"/>
</dbReference>
<protein>
    <submittedName>
        <fullName evidence="8">Arabinose efflux permease</fullName>
    </submittedName>
</protein>
<dbReference type="PANTHER" id="PTHR43124">
    <property type="entry name" value="PURINE EFFLUX PUMP PBUE"/>
    <property type="match status" value="1"/>
</dbReference>
<evidence type="ECO:0000256" key="5">
    <source>
        <dbReference type="ARBA" id="ARBA00023136"/>
    </source>
</evidence>
<keyword evidence="4 6" id="KW-1133">Transmembrane helix</keyword>
<dbReference type="Proteomes" id="UP000014070">
    <property type="component" value="Chromosome"/>
</dbReference>
<feature type="transmembrane region" description="Helical" evidence="6">
    <location>
        <begin position="206"/>
        <end position="227"/>
    </location>
</feature>
<keyword evidence="3 6" id="KW-0812">Transmembrane</keyword>
<evidence type="ECO:0000256" key="1">
    <source>
        <dbReference type="ARBA" id="ARBA00004651"/>
    </source>
</evidence>
<dbReference type="GO" id="GO:0005886">
    <property type="term" value="C:plasma membrane"/>
    <property type="evidence" value="ECO:0007669"/>
    <property type="project" value="UniProtKB-SubCell"/>
</dbReference>
<feature type="transmembrane region" description="Helical" evidence="6">
    <location>
        <begin position="45"/>
        <end position="65"/>
    </location>
</feature>
<evidence type="ECO:0000256" key="2">
    <source>
        <dbReference type="ARBA" id="ARBA00022475"/>
    </source>
</evidence>
<feature type="transmembrane region" description="Helical" evidence="6">
    <location>
        <begin position="135"/>
        <end position="157"/>
    </location>
</feature>
<name>R9T7H1_METII</name>
<feature type="transmembrane region" description="Helical" evidence="6">
    <location>
        <begin position="163"/>
        <end position="185"/>
    </location>
</feature>
<feature type="transmembrane region" description="Helical" evidence="6">
    <location>
        <begin position="77"/>
        <end position="96"/>
    </location>
</feature>
<keyword evidence="5 6" id="KW-0472">Membrane</keyword>
<feature type="transmembrane region" description="Helical" evidence="6">
    <location>
        <begin position="342"/>
        <end position="360"/>
    </location>
</feature>
<dbReference type="InParanoid" id="R9T7H1"/>
<sequence>MRSSATIFTLPVISLILLSFILGTSEFIIVGILPDISEGLNVSLALVGNLVSLFAFAYAIGTPFITTISSRFNRLHLLIFLAAVFILGNLLCGFAPSYVVLVIARIVTAVVSGALLSIGMTFAKDTTEPANMPKVIAWIFSGFSIASIIGVPIGTALTQVIGWRYVFFVICTVSVFVTLLLYKTLPRQGSVMTSKSLTHQFILFKDVRIILGVLIVFFGAAASYVFYTYLTPILETELGVPVEYVSIVLLLFGVTSIVSNLISGRIASSGGMKKMPKAFLIQTICLAVLPLTTLYSAAGLINIFALGVLMYLMNSSIQMHFLNIASQNVPESINLASSLSPVSFNFGIALGSVCGSAIVTFASLRYVGICGALFAFLAFAITVILNIKSKSLEEVQHR</sequence>
<evidence type="ECO:0000259" key="7">
    <source>
        <dbReference type="PROSITE" id="PS50850"/>
    </source>
</evidence>
<dbReference type="STRING" id="1295009.MMINT_01890"/>
<reference evidence="8 9" key="1">
    <citation type="journal article" date="2013" name="Genome Announc.">
        <title>Genome sequence of 'Candidatus Methanomassiliicoccus intestinalis' Issoire-Mx1, a third thermoplasmatales-related methanogenic archaeon from human feces.</title>
        <authorList>
            <person name="Borrel G."/>
            <person name="Harris H.M."/>
            <person name="Parisot N."/>
            <person name="Gaci N."/>
            <person name="Tottey W."/>
            <person name="Mihajlovski A."/>
            <person name="Deane J."/>
            <person name="Gribaldo S."/>
            <person name="Bardot O."/>
            <person name="Peyretaillade E."/>
            <person name="Peyret P."/>
            <person name="O'Toole P.W."/>
            <person name="Brugere J.F."/>
        </authorList>
    </citation>
    <scope>NUCLEOTIDE SEQUENCE [LARGE SCALE GENOMIC DNA]</scope>
    <source>
        <strain evidence="8 9">Issoire-Mx1</strain>
    </source>
</reference>
<dbReference type="InterPro" id="IPR050189">
    <property type="entry name" value="MFS_Efflux_Transporters"/>
</dbReference>
<accession>R9T7H1</accession>
<proteinExistence type="predicted"/>